<gene>
    <name evidence="5" type="ORF">R5R35_010383</name>
</gene>
<feature type="signal peptide" evidence="3">
    <location>
        <begin position="1"/>
        <end position="20"/>
    </location>
</feature>
<dbReference type="Gene3D" id="4.10.410.10">
    <property type="entry name" value="Pancreatic trypsin inhibitor Kunitz domain"/>
    <property type="match status" value="1"/>
</dbReference>
<dbReference type="PROSITE" id="PS00280">
    <property type="entry name" value="BPTI_KUNITZ_1"/>
    <property type="match status" value="1"/>
</dbReference>
<sequence>MQFTIPVVLLLLAVLVSVDSQCRPKECLIPGETGPCRASMKRYAYKVSSGRCEVFVFGGCRKKFNNFVSQQACEETCNPPQCL</sequence>
<dbReference type="Pfam" id="PF00014">
    <property type="entry name" value="Kunitz_BPTI"/>
    <property type="match status" value="1"/>
</dbReference>
<feature type="domain" description="BPTI/Kunitz inhibitor" evidence="4">
    <location>
        <begin position="27"/>
        <end position="77"/>
    </location>
</feature>
<dbReference type="InterPro" id="IPR050098">
    <property type="entry name" value="TFPI/VKTCI-like"/>
</dbReference>
<name>A0AAN9VFC4_9ORTH</name>
<dbReference type="EMBL" id="JAZDUA010000260">
    <property type="protein sequence ID" value="KAK7862763.1"/>
    <property type="molecule type" value="Genomic_DNA"/>
</dbReference>
<dbReference type="InterPro" id="IPR002223">
    <property type="entry name" value="Kunitz_BPTI"/>
</dbReference>
<evidence type="ECO:0000313" key="5">
    <source>
        <dbReference type="EMBL" id="KAK7862763.1"/>
    </source>
</evidence>
<accession>A0AAN9VFC4</accession>
<organism evidence="5 6">
    <name type="scientific">Gryllus longicercus</name>
    <dbReference type="NCBI Taxonomy" id="2509291"/>
    <lineage>
        <taxon>Eukaryota</taxon>
        <taxon>Metazoa</taxon>
        <taxon>Ecdysozoa</taxon>
        <taxon>Arthropoda</taxon>
        <taxon>Hexapoda</taxon>
        <taxon>Insecta</taxon>
        <taxon>Pterygota</taxon>
        <taxon>Neoptera</taxon>
        <taxon>Polyneoptera</taxon>
        <taxon>Orthoptera</taxon>
        <taxon>Ensifera</taxon>
        <taxon>Gryllidea</taxon>
        <taxon>Grylloidea</taxon>
        <taxon>Gryllidae</taxon>
        <taxon>Gryllinae</taxon>
        <taxon>Gryllus</taxon>
    </lineage>
</organism>
<dbReference type="PRINTS" id="PR00759">
    <property type="entry name" value="BASICPTASE"/>
</dbReference>
<feature type="chain" id="PRO_5043032850" description="BPTI/Kunitz inhibitor domain-containing protein" evidence="3">
    <location>
        <begin position="21"/>
        <end position="83"/>
    </location>
</feature>
<keyword evidence="6" id="KW-1185">Reference proteome</keyword>
<reference evidence="5 6" key="1">
    <citation type="submission" date="2024-03" db="EMBL/GenBank/DDBJ databases">
        <title>The genome assembly and annotation of the cricket Gryllus longicercus Weissman &amp; Gray.</title>
        <authorList>
            <person name="Szrajer S."/>
            <person name="Gray D."/>
            <person name="Ylla G."/>
        </authorList>
    </citation>
    <scope>NUCLEOTIDE SEQUENCE [LARGE SCALE GENOMIC DNA]</scope>
    <source>
        <strain evidence="5">DAG 2021-001</strain>
        <tissue evidence="5">Whole body minus gut</tissue>
    </source>
</reference>
<keyword evidence="3" id="KW-0732">Signal</keyword>
<dbReference type="Proteomes" id="UP001378592">
    <property type="component" value="Unassembled WGS sequence"/>
</dbReference>
<evidence type="ECO:0000256" key="1">
    <source>
        <dbReference type="ARBA" id="ARBA00022690"/>
    </source>
</evidence>
<dbReference type="PROSITE" id="PS50279">
    <property type="entry name" value="BPTI_KUNITZ_2"/>
    <property type="match status" value="1"/>
</dbReference>
<keyword evidence="1" id="KW-0646">Protease inhibitor</keyword>
<protein>
    <recommendedName>
        <fullName evidence="4">BPTI/Kunitz inhibitor domain-containing protein</fullName>
    </recommendedName>
</protein>
<dbReference type="GO" id="GO:0005615">
    <property type="term" value="C:extracellular space"/>
    <property type="evidence" value="ECO:0007669"/>
    <property type="project" value="TreeGrafter"/>
</dbReference>
<dbReference type="SUPFAM" id="SSF57362">
    <property type="entry name" value="BPTI-like"/>
    <property type="match status" value="1"/>
</dbReference>
<dbReference type="PANTHER" id="PTHR10083:SF373">
    <property type="entry name" value="SERINE PEPTIDASE INHIBITOR, KUNITZ TYPE, 2"/>
    <property type="match status" value="1"/>
</dbReference>
<dbReference type="GO" id="GO:0004867">
    <property type="term" value="F:serine-type endopeptidase inhibitor activity"/>
    <property type="evidence" value="ECO:0007669"/>
    <property type="project" value="UniProtKB-KW"/>
</dbReference>
<dbReference type="InterPro" id="IPR036880">
    <property type="entry name" value="Kunitz_BPTI_sf"/>
</dbReference>
<keyword evidence="2" id="KW-0722">Serine protease inhibitor</keyword>
<dbReference type="PANTHER" id="PTHR10083">
    <property type="entry name" value="KUNITZ-TYPE PROTEASE INHIBITOR-RELATED"/>
    <property type="match status" value="1"/>
</dbReference>
<dbReference type="SMART" id="SM00131">
    <property type="entry name" value="KU"/>
    <property type="match status" value="1"/>
</dbReference>
<proteinExistence type="predicted"/>
<evidence type="ECO:0000259" key="4">
    <source>
        <dbReference type="PROSITE" id="PS50279"/>
    </source>
</evidence>
<dbReference type="InterPro" id="IPR020901">
    <property type="entry name" value="Prtase_inh_Kunz-CS"/>
</dbReference>
<dbReference type="AlphaFoldDB" id="A0AAN9VFC4"/>
<evidence type="ECO:0000256" key="2">
    <source>
        <dbReference type="ARBA" id="ARBA00022900"/>
    </source>
</evidence>
<evidence type="ECO:0000256" key="3">
    <source>
        <dbReference type="SAM" id="SignalP"/>
    </source>
</evidence>
<comment type="caution">
    <text evidence="5">The sequence shown here is derived from an EMBL/GenBank/DDBJ whole genome shotgun (WGS) entry which is preliminary data.</text>
</comment>
<evidence type="ECO:0000313" key="6">
    <source>
        <dbReference type="Proteomes" id="UP001378592"/>
    </source>
</evidence>